<evidence type="ECO:0000313" key="1">
    <source>
        <dbReference type="EMBL" id="SVD14372.1"/>
    </source>
</evidence>
<sequence length="56" mass="6329">MGEQEVLQGPQLAAVEAQLHALLRQQAKHTLPVDLPRPDFWHVCSQLLQTIEMELA</sequence>
<dbReference type="AlphaFoldDB" id="A0A382SXU5"/>
<name>A0A382SXU5_9ZZZZ</name>
<gene>
    <name evidence="1" type="ORF">METZ01_LOCUS367226</name>
</gene>
<reference evidence="1" key="1">
    <citation type="submission" date="2018-05" db="EMBL/GenBank/DDBJ databases">
        <authorList>
            <person name="Lanie J.A."/>
            <person name="Ng W.-L."/>
            <person name="Kazmierczak K.M."/>
            <person name="Andrzejewski T.M."/>
            <person name="Davidsen T.M."/>
            <person name="Wayne K.J."/>
            <person name="Tettelin H."/>
            <person name="Glass J.I."/>
            <person name="Rusch D."/>
            <person name="Podicherti R."/>
            <person name="Tsui H.-C.T."/>
            <person name="Winkler M.E."/>
        </authorList>
    </citation>
    <scope>NUCLEOTIDE SEQUENCE</scope>
</reference>
<protein>
    <submittedName>
        <fullName evidence="1">Uncharacterized protein</fullName>
    </submittedName>
</protein>
<feature type="non-terminal residue" evidence="1">
    <location>
        <position position="56"/>
    </location>
</feature>
<organism evidence="1">
    <name type="scientific">marine metagenome</name>
    <dbReference type="NCBI Taxonomy" id="408172"/>
    <lineage>
        <taxon>unclassified sequences</taxon>
        <taxon>metagenomes</taxon>
        <taxon>ecological metagenomes</taxon>
    </lineage>
</organism>
<dbReference type="EMBL" id="UINC01132203">
    <property type="protein sequence ID" value="SVD14372.1"/>
    <property type="molecule type" value="Genomic_DNA"/>
</dbReference>
<accession>A0A382SXU5</accession>
<proteinExistence type="predicted"/>